<accession>A0A2I0IJI3</accession>
<comment type="caution">
    <text evidence="3">The sequence shown here is derived from an EMBL/GenBank/DDBJ whole genome shotgun (WGS) entry which is preliminary data.</text>
</comment>
<dbReference type="Pfam" id="PF24924">
    <property type="entry name" value="DUF7745"/>
    <property type="match status" value="1"/>
</dbReference>
<dbReference type="PANTHER" id="PTHR48200:SF1">
    <property type="entry name" value="AMINOTRANSFERASE-LIKE PLANT MOBILE DOMAIN-CONTAINING PROTEIN"/>
    <property type="match status" value="1"/>
</dbReference>
<name>A0A2I0IJI3_PUNGR</name>
<dbReference type="InterPro" id="IPR056647">
    <property type="entry name" value="DUF7745"/>
</dbReference>
<dbReference type="AlphaFoldDB" id="A0A2I0IJI3"/>
<keyword evidence="1" id="KW-0175">Coiled coil</keyword>
<evidence type="ECO:0000256" key="1">
    <source>
        <dbReference type="SAM" id="Coils"/>
    </source>
</evidence>
<organism evidence="3 4">
    <name type="scientific">Punica granatum</name>
    <name type="common">Pomegranate</name>
    <dbReference type="NCBI Taxonomy" id="22663"/>
    <lineage>
        <taxon>Eukaryota</taxon>
        <taxon>Viridiplantae</taxon>
        <taxon>Streptophyta</taxon>
        <taxon>Embryophyta</taxon>
        <taxon>Tracheophyta</taxon>
        <taxon>Spermatophyta</taxon>
        <taxon>Magnoliopsida</taxon>
        <taxon>eudicotyledons</taxon>
        <taxon>Gunneridae</taxon>
        <taxon>Pentapetalae</taxon>
        <taxon>rosids</taxon>
        <taxon>malvids</taxon>
        <taxon>Myrtales</taxon>
        <taxon>Lythraceae</taxon>
        <taxon>Punica</taxon>
    </lineage>
</organism>
<dbReference type="Proteomes" id="UP000233551">
    <property type="component" value="Unassembled WGS sequence"/>
</dbReference>
<sequence>MHSAGASRHPPTRLQQQFLGRPARQFESFLFLKEIVTPPLEEITRIWRALRPVYCRYISAFIEDIPLLATWHVDWNFLEAAIAFWNPSRTVFDIQGTELTPAIEEYRTLIGRTTVVHGIVEPNFHTARPTLVSRLLGVPTTRLNAELAYSGSTEIAIEKLLFFIESRAHRVQRDFFRKDLCHVVLLLIFGTLLFPRSHSLIDAALASVVFQVVGGRGYEVALVAETIQSLDRVLRTCDRRIRGSLMLLQIWLQSHSNPLRLILNAWRTVITERPYFPEHLTLDEWDFQATEEYILRFYRWGPAAHEDLVNSPRVGDGGSPGVTPTPNMAIQAELTHLRAERDYLRREVAEKDEQLVDQRQLQRELAQTRAELQRHD</sequence>
<dbReference type="EMBL" id="PGOL01002943">
    <property type="protein sequence ID" value="PKI44157.1"/>
    <property type="molecule type" value="Genomic_DNA"/>
</dbReference>
<gene>
    <name evidence="3" type="ORF">CRG98_035450</name>
</gene>
<dbReference type="PANTHER" id="PTHR48200">
    <property type="entry name" value="PROTEIN, PUTATIVE-RELATED"/>
    <property type="match status" value="1"/>
</dbReference>
<protein>
    <recommendedName>
        <fullName evidence="2">DUF7745 domain-containing protein</fullName>
    </recommendedName>
</protein>
<evidence type="ECO:0000313" key="4">
    <source>
        <dbReference type="Proteomes" id="UP000233551"/>
    </source>
</evidence>
<reference evidence="3 4" key="1">
    <citation type="submission" date="2017-11" db="EMBL/GenBank/DDBJ databases">
        <title>De-novo sequencing of pomegranate (Punica granatum L.) genome.</title>
        <authorList>
            <person name="Akparov Z."/>
            <person name="Amiraslanov A."/>
            <person name="Hajiyeva S."/>
            <person name="Abbasov M."/>
            <person name="Kaur K."/>
            <person name="Hamwieh A."/>
            <person name="Solovyev V."/>
            <person name="Salamov A."/>
            <person name="Braich B."/>
            <person name="Kosarev P."/>
            <person name="Mahmoud A."/>
            <person name="Hajiyev E."/>
            <person name="Babayeva S."/>
            <person name="Izzatullayeva V."/>
            <person name="Mammadov A."/>
            <person name="Mammadov A."/>
            <person name="Sharifova S."/>
            <person name="Ojaghi J."/>
            <person name="Eynullazada K."/>
            <person name="Bayramov B."/>
            <person name="Abdulazimova A."/>
            <person name="Shahmuradov I."/>
        </authorList>
    </citation>
    <scope>NUCLEOTIDE SEQUENCE [LARGE SCALE GENOMIC DNA]</scope>
    <source>
        <strain evidence="4">cv. AG2017</strain>
        <tissue evidence="3">Leaf</tissue>
    </source>
</reference>
<keyword evidence="4" id="KW-1185">Reference proteome</keyword>
<evidence type="ECO:0000313" key="3">
    <source>
        <dbReference type="EMBL" id="PKI44157.1"/>
    </source>
</evidence>
<proteinExistence type="predicted"/>
<feature type="domain" description="DUF7745" evidence="2">
    <location>
        <begin position="71"/>
        <end position="255"/>
    </location>
</feature>
<feature type="coiled-coil region" evidence="1">
    <location>
        <begin position="334"/>
        <end position="371"/>
    </location>
</feature>
<evidence type="ECO:0000259" key="2">
    <source>
        <dbReference type="Pfam" id="PF24924"/>
    </source>
</evidence>